<feature type="domain" description="Outer membrane protein beta-barrel" evidence="2">
    <location>
        <begin position="220"/>
        <end position="388"/>
    </location>
</feature>
<dbReference type="Pfam" id="PF13568">
    <property type="entry name" value="OMP_b-brl_2"/>
    <property type="match status" value="1"/>
</dbReference>
<dbReference type="RefSeq" id="WP_215239411.1">
    <property type="nucleotide sequence ID" value="NZ_CAJRAF010000002.1"/>
</dbReference>
<keyword evidence="1" id="KW-0732">Signal</keyword>
<protein>
    <recommendedName>
        <fullName evidence="2">Outer membrane protein beta-barrel domain-containing protein</fullName>
    </recommendedName>
</protein>
<evidence type="ECO:0000256" key="1">
    <source>
        <dbReference type="SAM" id="SignalP"/>
    </source>
</evidence>
<dbReference type="AlphaFoldDB" id="A0A916JCC8"/>
<organism evidence="3 4">
    <name type="scientific">Dyadobacter helix</name>
    <dbReference type="NCBI Taxonomy" id="2822344"/>
    <lineage>
        <taxon>Bacteria</taxon>
        <taxon>Pseudomonadati</taxon>
        <taxon>Bacteroidota</taxon>
        <taxon>Cytophagia</taxon>
        <taxon>Cytophagales</taxon>
        <taxon>Spirosomataceae</taxon>
        <taxon>Dyadobacter</taxon>
    </lineage>
</organism>
<dbReference type="InterPro" id="IPR025665">
    <property type="entry name" value="Beta-barrel_OMP_2"/>
</dbReference>
<gene>
    <name evidence="3" type="ORF">DYBT9275_02845</name>
</gene>
<reference evidence="3" key="1">
    <citation type="submission" date="2021-04" db="EMBL/GenBank/DDBJ databases">
        <authorList>
            <person name="Rodrigo-Torres L."/>
            <person name="Arahal R. D."/>
            <person name="Lucena T."/>
        </authorList>
    </citation>
    <scope>NUCLEOTIDE SEQUENCE</scope>
    <source>
        <strain evidence="3">CECT 9275</strain>
    </source>
</reference>
<dbReference type="Proteomes" id="UP000680038">
    <property type="component" value="Unassembled WGS sequence"/>
</dbReference>
<accession>A0A916JCC8</accession>
<sequence>MNKFLSVFFLNLFATVSIVLAQENFQPGYMISYTGDTLKGFIDYRNWVINPDQIAFKKTPVSEASVHLVEEIKGFSVNNETYEKATVQHDINPTRTEDLTYSPVPKYEKRTFLLMVLYRGQKSLYFLRDRDKRVSLYIKNEAGEFVLLVRYRYRVEGGNVITSSMYKDQLGAYLNDCQAAARKIKLLTYSEISVGKLFKEYYTRCSQLEAVSVTVPEKPGFEFGVTAGATVTTLKFRGDTDLDRLKFDPSLRPAAGIYLNVTVPRNNRRLSIYNELILSNYSLASYSLTPVIGGAQTRTDRTIGMSYIKLTNLLRYQFSAGKVKFFVNGGISNGLAVSETNKERLENITSSGSIVHENKFLSRTRKYEQGWVVGVGGRAGKISLELRREASNGMSAFGDLNSSVTRYFLLLGYQFH</sequence>
<dbReference type="EMBL" id="CAJRAF010000002">
    <property type="protein sequence ID" value="CAG5002232.1"/>
    <property type="molecule type" value="Genomic_DNA"/>
</dbReference>
<evidence type="ECO:0000313" key="4">
    <source>
        <dbReference type="Proteomes" id="UP000680038"/>
    </source>
</evidence>
<proteinExistence type="predicted"/>
<evidence type="ECO:0000259" key="2">
    <source>
        <dbReference type="Pfam" id="PF13568"/>
    </source>
</evidence>
<keyword evidence="4" id="KW-1185">Reference proteome</keyword>
<evidence type="ECO:0000313" key="3">
    <source>
        <dbReference type="EMBL" id="CAG5002232.1"/>
    </source>
</evidence>
<feature type="chain" id="PRO_5037426226" description="Outer membrane protein beta-barrel domain-containing protein" evidence="1">
    <location>
        <begin position="22"/>
        <end position="416"/>
    </location>
</feature>
<name>A0A916JCC8_9BACT</name>
<comment type="caution">
    <text evidence="3">The sequence shown here is derived from an EMBL/GenBank/DDBJ whole genome shotgun (WGS) entry which is preliminary data.</text>
</comment>
<feature type="signal peptide" evidence="1">
    <location>
        <begin position="1"/>
        <end position="21"/>
    </location>
</feature>